<dbReference type="Pfam" id="PF00128">
    <property type="entry name" value="Alpha-amylase"/>
    <property type="match status" value="1"/>
</dbReference>
<dbReference type="SUPFAM" id="SSF51445">
    <property type="entry name" value="(Trans)glycosidases"/>
    <property type="match status" value="1"/>
</dbReference>
<comment type="caution">
    <text evidence="2">The sequence shown here is derived from an EMBL/GenBank/DDBJ whole genome shotgun (WGS) entry which is preliminary data.</text>
</comment>
<organism evidence="2">
    <name type="scientific">marine sediment metagenome</name>
    <dbReference type="NCBI Taxonomy" id="412755"/>
    <lineage>
        <taxon>unclassified sequences</taxon>
        <taxon>metagenomes</taxon>
        <taxon>ecological metagenomes</taxon>
    </lineage>
</organism>
<dbReference type="AlphaFoldDB" id="A0A0F9U1K8"/>
<proteinExistence type="predicted"/>
<gene>
    <name evidence="2" type="ORF">LCGC14_0662140</name>
</gene>
<dbReference type="InterPro" id="IPR006047">
    <property type="entry name" value="GH13_cat_dom"/>
</dbReference>
<reference evidence="2" key="1">
    <citation type="journal article" date="2015" name="Nature">
        <title>Complex archaea that bridge the gap between prokaryotes and eukaryotes.</title>
        <authorList>
            <person name="Spang A."/>
            <person name="Saw J.H."/>
            <person name="Jorgensen S.L."/>
            <person name="Zaremba-Niedzwiedzka K."/>
            <person name="Martijn J."/>
            <person name="Lind A.E."/>
            <person name="van Eijk R."/>
            <person name="Schleper C."/>
            <person name="Guy L."/>
            <person name="Ettema T.J."/>
        </authorList>
    </citation>
    <scope>NUCLEOTIDE SEQUENCE</scope>
</reference>
<dbReference type="PANTHER" id="PTHR47786">
    <property type="entry name" value="ALPHA-1,4-GLUCAN:MALTOSE-1-PHOSPHATE MALTOSYLTRANSFERASE"/>
    <property type="match status" value="1"/>
</dbReference>
<dbReference type="PANTHER" id="PTHR47786:SF2">
    <property type="entry name" value="GLYCOSYL HYDROLASE FAMILY 13 CATALYTIC DOMAIN-CONTAINING PROTEIN"/>
    <property type="match status" value="1"/>
</dbReference>
<evidence type="ECO:0000259" key="1">
    <source>
        <dbReference type="SMART" id="SM00642"/>
    </source>
</evidence>
<dbReference type="EMBL" id="LAZR01001272">
    <property type="protein sequence ID" value="KKN47518.1"/>
    <property type="molecule type" value="Genomic_DNA"/>
</dbReference>
<feature type="domain" description="Glycosyl hydrolase family 13 catalytic" evidence="1">
    <location>
        <begin position="32"/>
        <end position="391"/>
    </location>
</feature>
<name>A0A0F9U1K8_9ZZZZ</name>
<dbReference type="GO" id="GO:0005975">
    <property type="term" value="P:carbohydrate metabolic process"/>
    <property type="evidence" value="ECO:0007669"/>
    <property type="project" value="InterPro"/>
</dbReference>
<dbReference type="SMART" id="SM00642">
    <property type="entry name" value="Aamy"/>
    <property type="match status" value="1"/>
</dbReference>
<dbReference type="CDD" id="cd11347">
    <property type="entry name" value="AmyAc_1"/>
    <property type="match status" value="1"/>
</dbReference>
<evidence type="ECO:0000313" key="2">
    <source>
        <dbReference type="EMBL" id="KKN47518.1"/>
    </source>
</evidence>
<sequence length="499" mass="58904">MNFQNTKWVKHPKILEINTWVWLESLSQQYGEIITFDSIPDDIIDEELSLFDVIWFMGVWERSPASKKIALEHPDLQQEYHRILNDYREEDVVGSPYAVHEYHVDKNIGGIDALKNVKKRLTERNIRIILDYVPNHVSIDHPWVLEDPNIFIKGDLEDINSHPKQFFKVNNQIFAHGLDPYFFDSPWTDTIQINAFSKEARQKTIETLLNIAELSDGVRCDMAMLMTNDVFRRTWGERAGLVPKNEFWSDVIPTLKSNFPNFSFIAEVYWDMEWELQQQGFDFCYDKRLYERLTYENASTIKDHLKAELDYQSKLVRFIENHDELRAVENLGEDRSRAAAVIALTLPGARLVYEGQTNGYKIRLPVQLRRRPSEEKNKKLHKFYHDLLKSMPSIIFENANWSLCENQPVKFEDSSNTNIISYLWKSSEFFRLIVVNFSPFPSRAYITSEKLNYGENIWIFTDLLNQRDFRYSGEDLSKFGLYVELSGWNAHIFNIKKYE</sequence>
<dbReference type="Gene3D" id="3.20.20.80">
    <property type="entry name" value="Glycosidases"/>
    <property type="match status" value="1"/>
</dbReference>
<accession>A0A0F9U1K8</accession>
<dbReference type="InterPro" id="IPR017853">
    <property type="entry name" value="GH"/>
</dbReference>
<protein>
    <recommendedName>
        <fullName evidence="1">Glycosyl hydrolase family 13 catalytic domain-containing protein</fullName>
    </recommendedName>
</protein>